<protein>
    <recommendedName>
        <fullName evidence="3">SRPBCC family protein</fullName>
    </recommendedName>
</protein>
<evidence type="ECO:0008006" key="3">
    <source>
        <dbReference type="Google" id="ProtNLM"/>
    </source>
</evidence>
<dbReference type="SUPFAM" id="SSF55961">
    <property type="entry name" value="Bet v1-like"/>
    <property type="match status" value="1"/>
</dbReference>
<evidence type="ECO:0000313" key="2">
    <source>
        <dbReference type="Proteomes" id="UP000291117"/>
    </source>
</evidence>
<gene>
    <name evidence="1" type="ORF">EZ444_10315</name>
</gene>
<dbReference type="RefSeq" id="WP_131608647.1">
    <property type="nucleotide sequence ID" value="NZ_SJSM01000004.1"/>
</dbReference>
<comment type="caution">
    <text evidence="1">The sequence shown here is derived from an EMBL/GenBank/DDBJ whole genome shotgun (WGS) entry which is preliminary data.</text>
</comment>
<accession>A0A4R0NF50</accession>
<dbReference type="CDD" id="cd07820">
    <property type="entry name" value="SRPBCC_3"/>
    <property type="match status" value="1"/>
</dbReference>
<reference evidence="1 2" key="1">
    <citation type="submission" date="2019-02" db="EMBL/GenBank/DDBJ databases">
        <title>Pedobacter sp. RP-3-8 sp. nov., isolated from Arctic soil.</title>
        <authorList>
            <person name="Dahal R.H."/>
        </authorList>
    </citation>
    <scope>NUCLEOTIDE SEQUENCE [LARGE SCALE GENOMIC DNA]</scope>
    <source>
        <strain evidence="1 2">RP-3-8</strain>
    </source>
</reference>
<organism evidence="1 2">
    <name type="scientific">Pedobacter hiemivivus</name>
    <dbReference type="NCBI Taxonomy" id="2530454"/>
    <lineage>
        <taxon>Bacteria</taxon>
        <taxon>Pseudomonadati</taxon>
        <taxon>Bacteroidota</taxon>
        <taxon>Sphingobacteriia</taxon>
        <taxon>Sphingobacteriales</taxon>
        <taxon>Sphingobacteriaceae</taxon>
        <taxon>Pedobacter</taxon>
    </lineage>
</organism>
<name>A0A4R0NF50_9SPHI</name>
<dbReference type="EMBL" id="SJSM01000004">
    <property type="protein sequence ID" value="TCC97234.1"/>
    <property type="molecule type" value="Genomic_DNA"/>
</dbReference>
<dbReference type="OrthoDB" id="9793552at2"/>
<dbReference type="Proteomes" id="UP000291117">
    <property type="component" value="Unassembled WGS sequence"/>
</dbReference>
<keyword evidence="2" id="KW-1185">Reference proteome</keyword>
<proteinExistence type="predicted"/>
<dbReference type="AlphaFoldDB" id="A0A4R0NF50"/>
<evidence type="ECO:0000313" key="1">
    <source>
        <dbReference type="EMBL" id="TCC97234.1"/>
    </source>
</evidence>
<dbReference type="Gene3D" id="3.30.530.20">
    <property type="match status" value="1"/>
</dbReference>
<dbReference type="InterPro" id="IPR023393">
    <property type="entry name" value="START-like_dom_sf"/>
</dbReference>
<sequence>MIYQLKRTQQLYCDMQSAWDFFSSPHNLSRITPKEMGFVVLSDLPEGDIYKGMIINYTVSPVLGIPLKWQTQITEVNYQKSFTDFQKKGPYKLWRHHHEFIPNQNGVLMVDTVDYELPFGIIGNMVHSLMVKKKLEHIFDYRNQVLEQIFIPLKH</sequence>